<dbReference type="EMBL" id="JBFPJR010000004">
    <property type="protein sequence ID" value="MEX0426652.1"/>
    <property type="molecule type" value="Genomic_DNA"/>
</dbReference>
<dbReference type="SUPFAM" id="SSF63829">
    <property type="entry name" value="Calcium-dependent phosphotriesterase"/>
    <property type="match status" value="1"/>
</dbReference>
<dbReference type="SUPFAM" id="SSF50974">
    <property type="entry name" value="Nitrous oxide reductase, N-terminal domain"/>
    <property type="match status" value="1"/>
</dbReference>
<dbReference type="InterPro" id="IPR015943">
    <property type="entry name" value="WD40/YVTN_repeat-like_dom_sf"/>
</dbReference>
<comment type="caution">
    <text evidence="1">The sequence shown here is derived from an EMBL/GenBank/DDBJ whole genome shotgun (WGS) entry which is preliminary data.</text>
</comment>
<dbReference type="Gene3D" id="2.60.40.2700">
    <property type="match status" value="2"/>
</dbReference>
<keyword evidence="2" id="KW-1185">Reference proteome</keyword>
<evidence type="ECO:0000313" key="1">
    <source>
        <dbReference type="EMBL" id="MEX0426652.1"/>
    </source>
</evidence>
<protein>
    <recommendedName>
        <fullName evidence="3">YncE family protein</fullName>
    </recommendedName>
</protein>
<dbReference type="Proteomes" id="UP001556631">
    <property type="component" value="Unassembled WGS sequence"/>
</dbReference>
<dbReference type="PANTHER" id="PTHR47197:SF3">
    <property type="entry name" value="DIHYDRO-HEME D1 DEHYDROGENASE"/>
    <property type="match status" value="1"/>
</dbReference>
<dbReference type="InterPro" id="IPR051200">
    <property type="entry name" value="Host-pathogen_enzymatic-act"/>
</dbReference>
<organism evidence="1 2">
    <name type="scientific">Nocardioides eburneus</name>
    <dbReference type="NCBI Taxonomy" id="3231482"/>
    <lineage>
        <taxon>Bacteria</taxon>
        <taxon>Bacillati</taxon>
        <taxon>Actinomycetota</taxon>
        <taxon>Actinomycetes</taxon>
        <taxon>Propionibacteriales</taxon>
        <taxon>Nocardioidaceae</taxon>
        <taxon>Nocardioides</taxon>
    </lineage>
</organism>
<evidence type="ECO:0000313" key="2">
    <source>
        <dbReference type="Proteomes" id="UP001556631"/>
    </source>
</evidence>
<dbReference type="RefSeq" id="WP_367991372.1">
    <property type="nucleotide sequence ID" value="NZ_JBFPJR010000004.1"/>
</dbReference>
<dbReference type="Gene3D" id="2.130.10.10">
    <property type="entry name" value="YVTN repeat-like/Quinoprotein amine dehydrogenase"/>
    <property type="match status" value="1"/>
</dbReference>
<gene>
    <name evidence="1" type="ORF">AB3X52_03395</name>
</gene>
<sequence>MTTPLPHRRAVRIVGLATAAVVGLGGVSAIAPAYADTQSTSDGASASVDDVVVIGNKIHLEGSGWTGGSDPDNGSTIAVKLGEALDTEPADGPVTNPATGESADGFDVWDAIEADADGNFSADIPFPTPDNTSPALDTAWEVGTTHTLRLLTGSMESGDKGRSVLLTFTIGDKVTVSSTTGGRGASADQVTLTPAAASGAFIAGENVTATVDGASATWTIGRGTAATTADHATAADDGSLSGATLVFADGSLRAGAHTVALTGDQGTTFTASVDVLPALTFSALTQGSSGTLSLANLPGGAQITGIDLPGATFTGLPVTAADDGTATVAYQIAAAAELGTQTVTVTQTGPDATYTSSAKISPDNTVVGADKFTITSTKSGDVGAGLYQSAYSAKQKALYVSDTNGLYKLNPDTLAVEESIHDVTQVSDKDGNAGQTTFGIGVDDVNGTVWVTNTRANTVAVYSEDDLTLLKQFTSADTDATVGHGRDVVYDPSTNQVFISSASEGSSGEGYIAVFEGGDNNGDGTPYAHVTNIDTGDRAVFNPVSLTLDAATHTLYSPSLSSDKVAAIDTESGDVKLLTLPGIETDGRGATGIAYHAGRLYVASQNTDELLVADAATGATIKEVPTGTQPVSVDVDPVNKRVYTANFGGTTVTVTDLDGNKVANLPVTRANHVEADGRGNVYVVDKSDDNKVWKITPKAAAPATLKSATPTISGTAKVGHKLTARAGSWTKGAKLAYQWLRNGKTIKGATKASYTPVAADAGQKLSVKVTGSKTGYQTASKTSAAKKVAKGSLSAAKPKISGKAKIGKKLTAKPGKWTAGTKFHYQWFANGTKIKGATKAALKVIKKFKGKKLVVKVTGTKAGYTTLVKASAPTAKVKR</sequence>
<reference evidence="1 2" key="1">
    <citation type="submission" date="2024-07" db="EMBL/GenBank/DDBJ databases">
        <authorList>
            <person name="Lee S."/>
            <person name="Kang M."/>
        </authorList>
    </citation>
    <scope>NUCLEOTIDE SEQUENCE [LARGE SCALE GENOMIC DNA]</scope>
    <source>
        <strain evidence="1 2">DS6</strain>
    </source>
</reference>
<accession>A0ABV3SUN2</accession>
<proteinExistence type="predicted"/>
<dbReference type="InterPro" id="IPR011045">
    <property type="entry name" value="N2O_reductase_N"/>
</dbReference>
<evidence type="ECO:0008006" key="3">
    <source>
        <dbReference type="Google" id="ProtNLM"/>
    </source>
</evidence>
<dbReference type="PANTHER" id="PTHR47197">
    <property type="entry name" value="PROTEIN NIRF"/>
    <property type="match status" value="1"/>
</dbReference>
<name>A0ABV3SUN2_9ACTN</name>